<dbReference type="SUPFAM" id="SSF53335">
    <property type="entry name" value="S-adenosyl-L-methionine-dependent methyltransferases"/>
    <property type="match status" value="1"/>
</dbReference>
<organism evidence="4 5">
    <name type="scientific">Mangrovicoccus algicola</name>
    <dbReference type="NCBI Taxonomy" id="2771008"/>
    <lineage>
        <taxon>Bacteria</taxon>
        <taxon>Pseudomonadati</taxon>
        <taxon>Pseudomonadota</taxon>
        <taxon>Alphaproteobacteria</taxon>
        <taxon>Rhodobacterales</taxon>
        <taxon>Paracoccaceae</taxon>
        <taxon>Mangrovicoccus</taxon>
    </lineage>
</organism>
<comment type="caution">
    <text evidence="4">The sequence shown here is derived from an EMBL/GenBank/DDBJ whole genome shotgun (WGS) entry which is preliminary data.</text>
</comment>
<proteinExistence type="predicted"/>
<protein>
    <submittedName>
        <fullName evidence="4">Methyltransferase</fullName>
    </submittedName>
</protein>
<evidence type="ECO:0000313" key="4">
    <source>
        <dbReference type="EMBL" id="MBE3639340.1"/>
    </source>
</evidence>
<keyword evidence="5" id="KW-1185">Reference proteome</keyword>
<dbReference type="AlphaFoldDB" id="A0A8J6YWT9"/>
<evidence type="ECO:0000256" key="1">
    <source>
        <dbReference type="ARBA" id="ARBA00022603"/>
    </source>
</evidence>
<keyword evidence="2" id="KW-0949">S-adenosyl-L-methionine</keyword>
<keyword evidence="1 4" id="KW-0808">Transferase</keyword>
<dbReference type="GO" id="GO:0032259">
    <property type="term" value="P:methylation"/>
    <property type="evidence" value="ECO:0007669"/>
    <property type="project" value="UniProtKB-KW"/>
</dbReference>
<dbReference type="InterPro" id="IPR029063">
    <property type="entry name" value="SAM-dependent_MTases_sf"/>
</dbReference>
<dbReference type="PANTHER" id="PTHR47739:SF1">
    <property type="entry name" value="TRNA1(VAL) (ADENINE(37)-N6)-METHYLTRANSFERASE"/>
    <property type="match status" value="1"/>
</dbReference>
<dbReference type="Pfam" id="PF05175">
    <property type="entry name" value="MTS"/>
    <property type="match status" value="1"/>
</dbReference>
<dbReference type="Gene3D" id="3.40.50.150">
    <property type="entry name" value="Vaccinia Virus protein VP39"/>
    <property type="match status" value="1"/>
</dbReference>
<sequence length="253" mass="27251">MDDSDLTHDAFLGGQVHAWQPREGFRTGVDAVLLAAAVPARAGQFVLELGCGAAVASLCLHRRVPELWLCGVEVQPLYAALARRNAAEAATELVVAESDLLALPAEVRNLDFDHVMMNPPYFTREAGSASANAGRDIARAGETRLDDWIEVATRRLRPGGVLTLIQRVERLPEVLAAMDSRLGAVQVLPVAPRGGQSAGLFLLRAIKGRKSPFRLRPTLVMHRGMRHGDAGDGYAPEVEAVLRHGQALAGFED</sequence>
<evidence type="ECO:0000259" key="3">
    <source>
        <dbReference type="Pfam" id="PF05175"/>
    </source>
</evidence>
<gene>
    <name evidence="4" type="ORF">ICN82_14160</name>
</gene>
<name>A0A8J6YWT9_9RHOB</name>
<reference evidence="4" key="1">
    <citation type="submission" date="2020-09" db="EMBL/GenBank/DDBJ databases">
        <title>A novel bacterium of genus Mangrovicoccus, isolated from South China Sea.</title>
        <authorList>
            <person name="Huang H."/>
            <person name="Mo K."/>
            <person name="Hu Y."/>
        </authorList>
    </citation>
    <scope>NUCLEOTIDE SEQUENCE</scope>
    <source>
        <strain evidence="4">HB182678</strain>
    </source>
</reference>
<dbReference type="RefSeq" id="WP_193183926.1">
    <property type="nucleotide sequence ID" value="NZ_JACVXA010000044.1"/>
</dbReference>
<dbReference type="CDD" id="cd02440">
    <property type="entry name" value="AdoMet_MTases"/>
    <property type="match status" value="1"/>
</dbReference>
<dbReference type="InterPro" id="IPR050210">
    <property type="entry name" value="tRNA_Adenine-N(6)_MTase"/>
</dbReference>
<dbReference type="Proteomes" id="UP000609121">
    <property type="component" value="Unassembled WGS sequence"/>
</dbReference>
<accession>A0A8J6YWT9</accession>
<dbReference type="GO" id="GO:0008168">
    <property type="term" value="F:methyltransferase activity"/>
    <property type="evidence" value="ECO:0007669"/>
    <property type="project" value="UniProtKB-KW"/>
</dbReference>
<feature type="domain" description="Methyltransferase small" evidence="3">
    <location>
        <begin position="32"/>
        <end position="186"/>
    </location>
</feature>
<dbReference type="PANTHER" id="PTHR47739">
    <property type="entry name" value="TRNA1(VAL) (ADENINE(37)-N6)-METHYLTRANSFERASE"/>
    <property type="match status" value="1"/>
</dbReference>
<keyword evidence="1 4" id="KW-0489">Methyltransferase</keyword>
<dbReference type="InterPro" id="IPR007848">
    <property type="entry name" value="Small_mtfrase_dom"/>
</dbReference>
<evidence type="ECO:0000256" key="2">
    <source>
        <dbReference type="ARBA" id="ARBA00022691"/>
    </source>
</evidence>
<evidence type="ECO:0000313" key="5">
    <source>
        <dbReference type="Proteomes" id="UP000609121"/>
    </source>
</evidence>
<dbReference type="EMBL" id="JACVXA010000044">
    <property type="protein sequence ID" value="MBE3639340.1"/>
    <property type="molecule type" value="Genomic_DNA"/>
</dbReference>